<protein>
    <submittedName>
        <fullName evidence="1">Uncharacterized protein</fullName>
    </submittedName>
</protein>
<accession>A0ACB7Z8J4</accession>
<gene>
    <name evidence="1" type="ORF">Vadar_001907</name>
</gene>
<sequence>MKAKMCSSFFHFLLIISLVVISLSTVGATGNHREQQSWAVAKPGCQGSIAECMGEGELETDSEINSRRKLYSYNYICYNALAYDYTPCSVRGLSYYNCYEDAEANPYSRGCSYITQCRSDYVSDDYLPRQQGPLRRQILRVNSYAQIMNSTVRFILPLFYYSR</sequence>
<dbReference type="EMBL" id="CM037162">
    <property type="protein sequence ID" value="KAH7862238.1"/>
    <property type="molecule type" value="Genomic_DNA"/>
</dbReference>
<dbReference type="Proteomes" id="UP000828048">
    <property type="component" value="Chromosome 12"/>
</dbReference>
<comment type="caution">
    <text evidence="1">The sequence shown here is derived from an EMBL/GenBank/DDBJ whole genome shotgun (WGS) entry which is preliminary data.</text>
</comment>
<proteinExistence type="predicted"/>
<evidence type="ECO:0000313" key="2">
    <source>
        <dbReference type="Proteomes" id="UP000828048"/>
    </source>
</evidence>
<organism evidence="1 2">
    <name type="scientific">Vaccinium darrowii</name>
    <dbReference type="NCBI Taxonomy" id="229202"/>
    <lineage>
        <taxon>Eukaryota</taxon>
        <taxon>Viridiplantae</taxon>
        <taxon>Streptophyta</taxon>
        <taxon>Embryophyta</taxon>
        <taxon>Tracheophyta</taxon>
        <taxon>Spermatophyta</taxon>
        <taxon>Magnoliopsida</taxon>
        <taxon>eudicotyledons</taxon>
        <taxon>Gunneridae</taxon>
        <taxon>Pentapetalae</taxon>
        <taxon>asterids</taxon>
        <taxon>Ericales</taxon>
        <taxon>Ericaceae</taxon>
        <taxon>Vaccinioideae</taxon>
        <taxon>Vaccinieae</taxon>
        <taxon>Vaccinium</taxon>
    </lineage>
</organism>
<keyword evidence="2" id="KW-1185">Reference proteome</keyword>
<evidence type="ECO:0000313" key="1">
    <source>
        <dbReference type="EMBL" id="KAH7862238.1"/>
    </source>
</evidence>
<reference evidence="1 2" key="1">
    <citation type="journal article" date="2021" name="Hortic Res">
        <title>High-quality reference genome and annotation aids understanding of berry development for evergreen blueberry (Vaccinium darrowii).</title>
        <authorList>
            <person name="Yu J."/>
            <person name="Hulse-Kemp A.M."/>
            <person name="Babiker E."/>
            <person name="Staton M."/>
        </authorList>
    </citation>
    <scope>NUCLEOTIDE SEQUENCE [LARGE SCALE GENOMIC DNA]</scope>
    <source>
        <strain evidence="2">cv. NJ 8807/NJ 8810</strain>
        <tissue evidence="1">Young leaf</tissue>
    </source>
</reference>
<name>A0ACB7Z8J4_9ERIC</name>